<feature type="region of interest" description="Disordered" evidence="1">
    <location>
        <begin position="1"/>
        <end position="51"/>
    </location>
</feature>
<name>A0A6J4LQM6_9ACTN</name>
<evidence type="ECO:0000256" key="1">
    <source>
        <dbReference type="SAM" id="MobiDB-lite"/>
    </source>
</evidence>
<protein>
    <submittedName>
        <fullName evidence="2">Uncharacterized protein</fullName>
    </submittedName>
</protein>
<accession>A0A6J4LQM6</accession>
<feature type="region of interest" description="Disordered" evidence="1">
    <location>
        <begin position="73"/>
        <end position="158"/>
    </location>
</feature>
<reference evidence="2" key="1">
    <citation type="submission" date="2020-02" db="EMBL/GenBank/DDBJ databases">
        <authorList>
            <person name="Meier V. D."/>
        </authorList>
    </citation>
    <scope>NUCLEOTIDE SEQUENCE</scope>
    <source>
        <strain evidence="2">AVDCRST_MAG72</strain>
    </source>
</reference>
<feature type="non-terminal residue" evidence="2">
    <location>
        <position position="1"/>
    </location>
</feature>
<feature type="compositionally biased region" description="Basic and acidic residues" evidence="1">
    <location>
        <begin position="107"/>
        <end position="117"/>
    </location>
</feature>
<feature type="non-terminal residue" evidence="2">
    <location>
        <position position="158"/>
    </location>
</feature>
<dbReference type="EMBL" id="CADCUJ010000028">
    <property type="protein sequence ID" value="CAA9338263.1"/>
    <property type="molecule type" value="Genomic_DNA"/>
</dbReference>
<proteinExistence type="predicted"/>
<organism evidence="2">
    <name type="scientific">uncultured Nocardioidaceae bacterium</name>
    <dbReference type="NCBI Taxonomy" id="253824"/>
    <lineage>
        <taxon>Bacteria</taxon>
        <taxon>Bacillati</taxon>
        <taxon>Actinomycetota</taxon>
        <taxon>Actinomycetes</taxon>
        <taxon>Propionibacteriales</taxon>
        <taxon>Nocardioidaceae</taxon>
        <taxon>environmental samples</taxon>
    </lineage>
</organism>
<feature type="compositionally biased region" description="Basic and acidic residues" evidence="1">
    <location>
        <begin position="31"/>
        <end position="41"/>
    </location>
</feature>
<gene>
    <name evidence="2" type="ORF">AVDCRST_MAG72-651</name>
</gene>
<sequence length="158" mass="16588">AADGATRWTGRGVRAREADPELQRASSRAPGDPDRRADPHRFPAHGAVLGPVPNAGLAAAQCLPGDLVRFRAGHRADRRPGRVPPAAVPPGGAAVDRRGRQHLGPRRAADAGADNRGRRLAGLRRGHFDGDGSRLRRRRPGLLPGPLGGGPVARPEPV</sequence>
<evidence type="ECO:0000313" key="2">
    <source>
        <dbReference type="EMBL" id="CAA9338263.1"/>
    </source>
</evidence>
<dbReference type="AlphaFoldDB" id="A0A6J4LQM6"/>